<dbReference type="AlphaFoldDB" id="A0AAQ3RPV4"/>
<dbReference type="Proteomes" id="UP001374535">
    <property type="component" value="Chromosome 8"/>
</dbReference>
<protein>
    <submittedName>
        <fullName evidence="3">Uncharacterized protein</fullName>
    </submittedName>
</protein>
<accession>A0AAQ3RPV4</accession>
<organism evidence="3 4">
    <name type="scientific">Vigna mungo</name>
    <name type="common">Black gram</name>
    <name type="synonym">Phaseolus mungo</name>
    <dbReference type="NCBI Taxonomy" id="3915"/>
    <lineage>
        <taxon>Eukaryota</taxon>
        <taxon>Viridiplantae</taxon>
        <taxon>Streptophyta</taxon>
        <taxon>Embryophyta</taxon>
        <taxon>Tracheophyta</taxon>
        <taxon>Spermatophyta</taxon>
        <taxon>Magnoliopsida</taxon>
        <taxon>eudicotyledons</taxon>
        <taxon>Gunneridae</taxon>
        <taxon>Pentapetalae</taxon>
        <taxon>rosids</taxon>
        <taxon>fabids</taxon>
        <taxon>Fabales</taxon>
        <taxon>Fabaceae</taxon>
        <taxon>Papilionoideae</taxon>
        <taxon>50 kb inversion clade</taxon>
        <taxon>NPAAA clade</taxon>
        <taxon>indigoferoid/millettioid clade</taxon>
        <taxon>Phaseoleae</taxon>
        <taxon>Vigna</taxon>
    </lineage>
</organism>
<dbReference type="PANTHER" id="PTHR33358:SF17">
    <property type="entry name" value="PLANT-LIKE PROTEIN, PUTATIVE-RELATED"/>
    <property type="match status" value="1"/>
</dbReference>
<name>A0AAQ3RPV4_VIGMU</name>
<feature type="transmembrane region" description="Helical" evidence="2">
    <location>
        <begin position="89"/>
        <end position="107"/>
    </location>
</feature>
<dbReference type="InterPro" id="IPR027949">
    <property type="entry name" value="Chloroplast_duf"/>
</dbReference>
<sequence>METDPVGEESHEYREEKKVERCYLDRESVPHGGVEDADKRVVRWIRFGFSSQSFSFFVHGFFLAPVINLAFLLYASYPPYFFQPLPPLVTLSTTFGLETIIHALVFCRHKDVTHHEQNSALTTRRGATQCCKKDVKSSIEKVLALDRAYPLPLLGAMLDKFPQKYEPASQRKSTTQERKRSNNGWSEDLEKEMREVIEVIKKKDIVEKPKYET</sequence>
<reference evidence="3 4" key="1">
    <citation type="journal article" date="2023" name="Life. Sci Alliance">
        <title>Evolutionary insights into 3D genome organization and epigenetic landscape of Vigna mungo.</title>
        <authorList>
            <person name="Junaid A."/>
            <person name="Singh B."/>
            <person name="Bhatia S."/>
        </authorList>
    </citation>
    <scope>NUCLEOTIDE SEQUENCE [LARGE SCALE GENOMIC DNA]</scope>
    <source>
        <strain evidence="3">Urdbean</strain>
    </source>
</reference>
<evidence type="ECO:0000256" key="1">
    <source>
        <dbReference type="SAM" id="MobiDB-lite"/>
    </source>
</evidence>
<evidence type="ECO:0000256" key="2">
    <source>
        <dbReference type="SAM" id="Phobius"/>
    </source>
</evidence>
<keyword evidence="2" id="KW-1133">Transmembrane helix</keyword>
<feature type="region of interest" description="Disordered" evidence="1">
    <location>
        <begin position="165"/>
        <end position="187"/>
    </location>
</feature>
<dbReference type="EMBL" id="CP144693">
    <property type="protein sequence ID" value="WVZ00319.1"/>
    <property type="molecule type" value="Genomic_DNA"/>
</dbReference>
<keyword evidence="4" id="KW-1185">Reference proteome</keyword>
<proteinExistence type="predicted"/>
<dbReference type="Pfam" id="PF14476">
    <property type="entry name" value="Chloroplast_duf"/>
    <property type="match status" value="1"/>
</dbReference>
<keyword evidence="2" id="KW-0472">Membrane</keyword>
<evidence type="ECO:0000313" key="3">
    <source>
        <dbReference type="EMBL" id="WVZ00319.1"/>
    </source>
</evidence>
<evidence type="ECO:0000313" key="4">
    <source>
        <dbReference type="Proteomes" id="UP001374535"/>
    </source>
</evidence>
<feature type="transmembrane region" description="Helical" evidence="2">
    <location>
        <begin position="56"/>
        <end position="77"/>
    </location>
</feature>
<gene>
    <name evidence="3" type="ORF">V8G54_026388</name>
</gene>
<keyword evidence="2" id="KW-0812">Transmembrane</keyword>
<dbReference type="PANTHER" id="PTHR33358">
    <property type="entry name" value="F-BOX PROTEIN WITH A DOMAIN PROTEIN"/>
    <property type="match status" value="1"/>
</dbReference>